<sequence>MQRSTTNPDVYRKARERDNKHKQQNTSELKGKKVFQRKTVLEHTFEPPTACGNNLFDISLYLLPVQALEHNRTNRVVSFPKKIKVLQQTLEFSTACGNNLYSISLYLLPVQATEHIRTNREVNVPKKKSTGINL</sequence>
<name>A0AAN9A750_HALRR</name>
<feature type="compositionally biased region" description="Basic and acidic residues" evidence="1">
    <location>
        <begin position="10"/>
        <end position="21"/>
    </location>
</feature>
<organism evidence="2 3">
    <name type="scientific">Halocaridina rubra</name>
    <name type="common">Hawaiian red shrimp</name>
    <dbReference type="NCBI Taxonomy" id="373956"/>
    <lineage>
        <taxon>Eukaryota</taxon>
        <taxon>Metazoa</taxon>
        <taxon>Ecdysozoa</taxon>
        <taxon>Arthropoda</taxon>
        <taxon>Crustacea</taxon>
        <taxon>Multicrustacea</taxon>
        <taxon>Malacostraca</taxon>
        <taxon>Eumalacostraca</taxon>
        <taxon>Eucarida</taxon>
        <taxon>Decapoda</taxon>
        <taxon>Pleocyemata</taxon>
        <taxon>Caridea</taxon>
        <taxon>Atyoidea</taxon>
        <taxon>Atyidae</taxon>
        <taxon>Halocaridina</taxon>
    </lineage>
</organism>
<dbReference type="Proteomes" id="UP001381693">
    <property type="component" value="Unassembled WGS sequence"/>
</dbReference>
<accession>A0AAN9A750</accession>
<evidence type="ECO:0000256" key="1">
    <source>
        <dbReference type="SAM" id="MobiDB-lite"/>
    </source>
</evidence>
<dbReference type="AlphaFoldDB" id="A0AAN9A750"/>
<protein>
    <submittedName>
        <fullName evidence="2">Uncharacterized protein</fullName>
    </submittedName>
</protein>
<keyword evidence="3" id="KW-1185">Reference proteome</keyword>
<comment type="caution">
    <text evidence="2">The sequence shown here is derived from an EMBL/GenBank/DDBJ whole genome shotgun (WGS) entry which is preliminary data.</text>
</comment>
<gene>
    <name evidence="2" type="ORF">SK128_007153</name>
</gene>
<evidence type="ECO:0000313" key="3">
    <source>
        <dbReference type="Proteomes" id="UP001381693"/>
    </source>
</evidence>
<reference evidence="2 3" key="1">
    <citation type="submission" date="2023-11" db="EMBL/GenBank/DDBJ databases">
        <title>Halocaridina rubra genome assembly.</title>
        <authorList>
            <person name="Smith C."/>
        </authorList>
    </citation>
    <scope>NUCLEOTIDE SEQUENCE [LARGE SCALE GENOMIC DNA]</scope>
    <source>
        <strain evidence="2">EP-1</strain>
        <tissue evidence="2">Whole</tissue>
    </source>
</reference>
<proteinExistence type="predicted"/>
<dbReference type="EMBL" id="JAXCGZ010013539">
    <property type="protein sequence ID" value="KAK7072337.1"/>
    <property type="molecule type" value="Genomic_DNA"/>
</dbReference>
<evidence type="ECO:0000313" key="2">
    <source>
        <dbReference type="EMBL" id="KAK7072337.1"/>
    </source>
</evidence>
<feature type="region of interest" description="Disordered" evidence="1">
    <location>
        <begin position="1"/>
        <end position="30"/>
    </location>
</feature>